<reference evidence="3" key="1">
    <citation type="submission" date="2021-08" db="EMBL/GenBank/DDBJ databases">
        <authorList>
            <person name="Sakaguchi M."/>
            <person name="Kikuchi T."/>
            <person name="Urbanczyk H."/>
        </authorList>
    </citation>
    <scope>NUCLEOTIDE SEQUENCE</scope>
    <source>
        <strain evidence="3">020920N</strain>
    </source>
</reference>
<organism evidence="3 4">
    <name type="scientific">Grimontia kaedaensis</name>
    <dbReference type="NCBI Taxonomy" id="2872157"/>
    <lineage>
        <taxon>Bacteria</taxon>
        <taxon>Pseudomonadati</taxon>
        <taxon>Pseudomonadota</taxon>
        <taxon>Gammaproteobacteria</taxon>
        <taxon>Vibrionales</taxon>
        <taxon>Vibrionaceae</taxon>
        <taxon>Grimontia</taxon>
    </lineage>
</organism>
<feature type="transmembrane region" description="Helical" evidence="1">
    <location>
        <begin position="418"/>
        <end position="443"/>
    </location>
</feature>
<dbReference type="RefSeq" id="WP_251875088.1">
    <property type="nucleotide sequence ID" value="NZ_CP082275.1"/>
</dbReference>
<keyword evidence="1" id="KW-1133">Transmembrane helix</keyword>
<dbReference type="InterPro" id="IPR013491">
    <property type="entry name" value="Tape_meas_N"/>
</dbReference>
<dbReference type="PANTHER" id="PTHR38812">
    <property type="entry name" value="MU-LIKE PROPHAGE FLUMU PROTEIN GP42"/>
    <property type="match status" value="1"/>
</dbReference>
<keyword evidence="4" id="KW-1185">Reference proteome</keyword>
<dbReference type="Pfam" id="PF20155">
    <property type="entry name" value="TMP_3"/>
    <property type="match status" value="1"/>
</dbReference>
<keyword evidence="1" id="KW-0812">Transmembrane</keyword>
<name>A0ABY4WNF8_9GAMM</name>
<sequence length="649" mass="69265">MADLAVSVVLKAVDKMTAPVRRIQRTTARLSEEYRGAGGAAKAFADRQVTLRQKLAASNRVMARQQLAIQSFSRLRGDLGGLTNQLQRTTQEAGSLGLKLGVVAGLGAWGFKTQFVDTAAQFEKFQTILETTEGSSEKAKQAMDWVSNFATKTPYELAEVNEAFVKLRAYGMDPTNGLLQTLGNTSSAMGKDLIQAVEAIADAVTGENERLKEFGIKARTKGDTVTYAFMDRTGSQRSVAVNKNDRKAIEETLSEIFDQKYSGAMERLSRTWSGMLSNIADQWTRFANMVMEAGVFDFMKEKLSGILTSINTLADNGQLQAYAHRVAEGLIAAMKGLWAFGETLVELVQKIHGVVSAMGGWQPLLIGLATLMAGKFVLSVLLSAKALGAFGFQALGAAKNGVLMLTSKLGALARAGSVLRLAFAVTPIGLLITALTVAVGLVVRFWDSIKAFGLGVMEGFRAASAPLREMFAPLLPLFSGLGELLDWTAQKLSGLFSPTTATAAELGKAATAGKQFGEWLASGLELALSPLSLLIEGIGWVTQHMSAVTDAAASVGQGIGGAWDGAKDSLSSAWDWAFGEDNPGSSPAMAKAQAGTIQHNSTITVVQQPGEDGEALARRIVQEEMRMNAAREKAQQRGALFDYQENALP</sequence>
<gene>
    <name evidence="3" type="ORF">K6Q96_08875</name>
</gene>
<keyword evidence="1" id="KW-0472">Membrane</keyword>
<dbReference type="EMBL" id="CP082275">
    <property type="protein sequence ID" value="USH01053.1"/>
    <property type="molecule type" value="Genomic_DNA"/>
</dbReference>
<feature type="domain" description="Tape measure protein N-terminal" evidence="2">
    <location>
        <begin position="114"/>
        <end position="291"/>
    </location>
</feature>
<evidence type="ECO:0000313" key="3">
    <source>
        <dbReference type="EMBL" id="USH01053.1"/>
    </source>
</evidence>
<evidence type="ECO:0000256" key="1">
    <source>
        <dbReference type="SAM" id="Phobius"/>
    </source>
</evidence>
<evidence type="ECO:0000313" key="4">
    <source>
        <dbReference type="Proteomes" id="UP001056255"/>
    </source>
</evidence>
<protein>
    <recommendedName>
        <fullName evidence="2">Tape measure protein N-terminal domain-containing protein</fullName>
    </recommendedName>
</protein>
<evidence type="ECO:0000259" key="2">
    <source>
        <dbReference type="Pfam" id="PF20155"/>
    </source>
</evidence>
<dbReference type="InterPro" id="IPR053058">
    <property type="entry name" value="Mulikevirus_tape_measure"/>
</dbReference>
<accession>A0ABY4WNF8</accession>
<proteinExistence type="predicted"/>
<dbReference type="PANTHER" id="PTHR38812:SF2">
    <property type="entry name" value="MU-LIKE PROPHAGE FLUMU PROTEIN GP42"/>
    <property type="match status" value="1"/>
</dbReference>
<dbReference type="Proteomes" id="UP001056255">
    <property type="component" value="Chromosome I"/>
</dbReference>